<dbReference type="eggNOG" id="COG0735">
    <property type="taxonomic scope" value="Bacteria"/>
</dbReference>
<keyword evidence="7 11" id="KW-0862">Zinc</keyword>
<accession>U7D5Y9</accession>
<evidence type="ECO:0000256" key="8">
    <source>
        <dbReference type="ARBA" id="ARBA00023015"/>
    </source>
</evidence>
<dbReference type="PATRIC" id="fig|1313304.3.peg.1608"/>
<name>U7D5Y9_9BACT</name>
<dbReference type="GO" id="GO:0000976">
    <property type="term" value="F:transcription cis-regulatory region binding"/>
    <property type="evidence" value="ECO:0007669"/>
    <property type="project" value="TreeGrafter"/>
</dbReference>
<dbReference type="Gene3D" id="1.10.10.10">
    <property type="entry name" value="Winged helix-like DNA-binding domain superfamily/Winged helix DNA-binding domain"/>
    <property type="match status" value="1"/>
</dbReference>
<evidence type="ECO:0000256" key="1">
    <source>
        <dbReference type="ARBA" id="ARBA00004496"/>
    </source>
</evidence>
<dbReference type="GO" id="GO:1900376">
    <property type="term" value="P:regulation of secondary metabolite biosynthetic process"/>
    <property type="evidence" value="ECO:0007669"/>
    <property type="project" value="TreeGrafter"/>
</dbReference>
<evidence type="ECO:0000256" key="4">
    <source>
        <dbReference type="ARBA" id="ARBA00022490"/>
    </source>
</evidence>
<dbReference type="PANTHER" id="PTHR33202:SF8">
    <property type="entry name" value="PEROXIDE-RESPONSIVE REPRESSOR PERR"/>
    <property type="match status" value="1"/>
</dbReference>
<dbReference type="FunFam" id="1.10.10.10:FF:000007">
    <property type="entry name" value="Ferric uptake regulation protein"/>
    <property type="match status" value="1"/>
</dbReference>
<evidence type="ECO:0000256" key="6">
    <source>
        <dbReference type="ARBA" id="ARBA00022723"/>
    </source>
</evidence>
<gene>
    <name evidence="12" type="ORF">CALK_1693</name>
</gene>
<feature type="binding site" evidence="11">
    <location>
        <position position="133"/>
    </location>
    <ligand>
        <name>Zn(2+)</name>
        <dbReference type="ChEBI" id="CHEBI:29105"/>
    </ligand>
</feature>
<dbReference type="InterPro" id="IPR043135">
    <property type="entry name" value="Fur_C"/>
</dbReference>
<dbReference type="GO" id="GO:0005737">
    <property type="term" value="C:cytoplasm"/>
    <property type="evidence" value="ECO:0007669"/>
    <property type="project" value="UniProtKB-SubCell"/>
</dbReference>
<dbReference type="Pfam" id="PF01475">
    <property type="entry name" value="FUR"/>
    <property type="match status" value="1"/>
</dbReference>
<dbReference type="STRING" id="1313304.CALK_1693"/>
<comment type="cofactor">
    <cofactor evidence="11">
        <name>Zn(2+)</name>
        <dbReference type="ChEBI" id="CHEBI:29105"/>
    </cofactor>
    <text evidence="11">Binds 1 zinc ion per subunit.</text>
</comment>
<feature type="binding site" evidence="11">
    <location>
        <position position="93"/>
    </location>
    <ligand>
        <name>Zn(2+)</name>
        <dbReference type="ChEBI" id="CHEBI:29105"/>
    </ligand>
</feature>
<dbReference type="GO" id="GO:0045892">
    <property type="term" value="P:negative regulation of DNA-templated transcription"/>
    <property type="evidence" value="ECO:0007669"/>
    <property type="project" value="TreeGrafter"/>
</dbReference>
<dbReference type="Proteomes" id="UP000017148">
    <property type="component" value="Unassembled WGS sequence"/>
</dbReference>
<evidence type="ECO:0000256" key="9">
    <source>
        <dbReference type="ARBA" id="ARBA00023125"/>
    </source>
</evidence>
<keyword evidence="10" id="KW-0804">Transcription</keyword>
<evidence type="ECO:0000256" key="11">
    <source>
        <dbReference type="PIRSR" id="PIRSR602481-1"/>
    </source>
</evidence>
<dbReference type="AlphaFoldDB" id="U7D5Y9"/>
<comment type="caution">
    <text evidence="12">The sequence shown here is derived from an EMBL/GenBank/DDBJ whole genome shotgun (WGS) entry which is preliminary data.</text>
</comment>
<dbReference type="GO" id="GO:0003700">
    <property type="term" value="F:DNA-binding transcription factor activity"/>
    <property type="evidence" value="ECO:0007669"/>
    <property type="project" value="InterPro"/>
</dbReference>
<evidence type="ECO:0000256" key="10">
    <source>
        <dbReference type="ARBA" id="ARBA00023163"/>
    </source>
</evidence>
<comment type="similarity">
    <text evidence="2">Belongs to the Fur family.</text>
</comment>
<feature type="binding site" evidence="11">
    <location>
        <position position="96"/>
    </location>
    <ligand>
        <name>Zn(2+)</name>
        <dbReference type="ChEBI" id="CHEBI:29105"/>
    </ligand>
</feature>
<dbReference type="CDD" id="cd07153">
    <property type="entry name" value="Fur_like"/>
    <property type="match status" value="1"/>
</dbReference>
<comment type="subcellular location">
    <subcellularLocation>
        <location evidence="1">Cytoplasm</location>
    </subcellularLocation>
</comment>
<keyword evidence="5" id="KW-0678">Repressor</keyword>
<keyword evidence="8" id="KW-0805">Transcription regulation</keyword>
<dbReference type="InterPro" id="IPR002481">
    <property type="entry name" value="FUR"/>
</dbReference>
<sequence>MTKNSAATILQEKGIKPSLQRIAIYDFLAHNRIHPTVDDVYVALKKEIPTLSRTTVYNTIQQFQKSGIVQSLGVDETSLRFDINTSPHGHFLCRKCAQVFDFTPSYAGPQQDLADGFTVFEYELSVKGICNQCNTL</sequence>
<dbReference type="RefSeq" id="WP_022637133.1">
    <property type="nucleotide sequence ID" value="NZ_ASJR01000014.1"/>
</dbReference>
<dbReference type="GO" id="GO:0008270">
    <property type="term" value="F:zinc ion binding"/>
    <property type="evidence" value="ECO:0007669"/>
    <property type="project" value="TreeGrafter"/>
</dbReference>
<organism evidence="12 13">
    <name type="scientific">Chitinivibrio alkaliphilus ACht1</name>
    <dbReference type="NCBI Taxonomy" id="1313304"/>
    <lineage>
        <taxon>Bacteria</taxon>
        <taxon>Pseudomonadati</taxon>
        <taxon>Fibrobacterota</taxon>
        <taxon>Chitinivibrionia</taxon>
        <taxon>Chitinivibrionales</taxon>
        <taxon>Chitinivibrionaceae</taxon>
        <taxon>Chitinivibrio</taxon>
    </lineage>
</organism>
<keyword evidence="13" id="KW-1185">Reference proteome</keyword>
<dbReference type="InterPro" id="IPR036390">
    <property type="entry name" value="WH_DNA-bd_sf"/>
</dbReference>
<evidence type="ECO:0000256" key="5">
    <source>
        <dbReference type="ARBA" id="ARBA00022491"/>
    </source>
</evidence>
<protein>
    <recommendedName>
        <fullName evidence="3">Ferric uptake regulation protein</fullName>
    </recommendedName>
</protein>
<dbReference type="InterPro" id="IPR036388">
    <property type="entry name" value="WH-like_DNA-bd_sf"/>
</dbReference>
<evidence type="ECO:0000313" key="12">
    <source>
        <dbReference type="EMBL" id="ERP31348.1"/>
    </source>
</evidence>
<evidence type="ECO:0000256" key="7">
    <source>
        <dbReference type="ARBA" id="ARBA00022833"/>
    </source>
</evidence>
<dbReference type="EMBL" id="ASJR01000014">
    <property type="protein sequence ID" value="ERP31348.1"/>
    <property type="molecule type" value="Genomic_DNA"/>
</dbReference>
<reference evidence="12 13" key="1">
    <citation type="journal article" date="2013" name="Environ. Microbiol.">
        <title>Genome analysis of Chitinivibrio alkaliphilus gen. nov., sp. nov., a novel extremely haloalkaliphilic anaerobic chitinolytic bacterium from the candidate phylum Termite Group 3.</title>
        <authorList>
            <person name="Sorokin D.Y."/>
            <person name="Gumerov V.M."/>
            <person name="Rakitin A.L."/>
            <person name="Beletsky A.V."/>
            <person name="Damste J.S."/>
            <person name="Muyzer G."/>
            <person name="Mardanov A.V."/>
            <person name="Ravin N.V."/>
        </authorList>
    </citation>
    <scope>NUCLEOTIDE SEQUENCE [LARGE SCALE GENOMIC DNA]</scope>
    <source>
        <strain evidence="12 13">ACht1</strain>
    </source>
</reference>
<evidence type="ECO:0000313" key="13">
    <source>
        <dbReference type="Proteomes" id="UP000017148"/>
    </source>
</evidence>
<dbReference type="PANTHER" id="PTHR33202">
    <property type="entry name" value="ZINC UPTAKE REGULATION PROTEIN"/>
    <property type="match status" value="1"/>
</dbReference>
<dbReference type="SUPFAM" id="SSF46785">
    <property type="entry name" value="Winged helix' DNA-binding domain"/>
    <property type="match status" value="1"/>
</dbReference>
<dbReference type="OrthoDB" id="8659436at2"/>
<feature type="binding site" evidence="11">
    <location>
        <position position="130"/>
    </location>
    <ligand>
        <name>Zn(2+)</name>
        <dbReference type="ChEBI" id="CHEBI:29105"/>
    </ligand>
</feature>
<evidence type="ECO:0000256" key="2">
    <source>
        <dbReference type="ARBA" id="ARBA00007957"/>
    </source>
</evidence>
<keyword evidence="6 11" id="KW-0479">Metal-binding</keyword>
<evidence type="ECO:0000256" key="3">
    <source>
        <dbReference type="ARBA" id="ARBA00020910"/>
    </source>
</evidence>
<keyword evidence="9" id="KW-0238">DNA-binding</keyword>
<dbReference type="Gene3D" id="3.30.1490.190">
    <property type="match status" value="1"/>
</dbReference>
<keyword evidence="4" id="KW-0963">Cytoplasm</keyword>
<proteinExistence type="inferred from homology"/>